<dbReference type="PANTHER" id="PTHR24248">
    <property type="entry name" value="ADRENERGIC RECEPTOR-RELATED G-PROTEIN COUPLED RECEPTOR"/>
    <property type="match status" value="1"/>
</dbReference>
<protein>
    <submittedName>
        <fullName evidence="12">Uncharacterized protein</fullName>
    </submittedName>
</protein>
<keyword evidence="4 11" id="KW-1133">Transmembrane helix</keyword>
<evidence type="ECO:0000256" key="1">
    <source>
        <dbReference type="ARBA" id="ARBA00004651"/>
    </source>
</evidence>
<evidence type="ECO:0000256" key="4">
    <source>
        <dbReference type="ARBA" id="ARBA00022989"/>
    </source>
</evidence>
<dbReference type="InterPro" id="IPR000276">
    <property type="entry name" value="GPCR_Rhodpsn"/>
</dbReference>
<keyword evidence="9" id="KW-0807">Transducer</keyword>
<dbReference type="GO" id="GO:0004930">
    <property type="term" value="F:G protein-coupled receptor activity"/>
    <property type="evidence" value="ECO:0007669"/>
    <property type="project" value="UniProtKB-KW"/>
</dbReference>
<feature type="transmembrane region" description="Helical" evidence="11">
    <location>
        <begin position="285"/>
        <end position="308"/>
    </location>
</feature>
<evidence type="ECO:0000256" key="6">
    <source>
        <dbReference type="ARBA" id="ARBA00023136"/>
    </source>
</evidence>
<dbReference type="InterPro" id="IPR017452">
    <property type="entry name" value="GPCR_Rhodpsn_7TM"/>
</dbReference>
<dbReference type="Proteomes" id="UP000749559">
    <property type="component" value="Unassembled WGS sequence"/>
</dbReference>
<feature type="transmembrane region" description="Helical" evidence="11">
    <location>
        <begin position="125"/>
        <end position="148"/>
    </location>
</feature>
<keyword evidence="8" id="KW-0675">Receptor</keyword>
<feature type="transmembrane region" description="Helical" evidence="11">
    <location>
        <begin position="314"/>
        <end position="337"/>
    </location>
</feature>
<feature type="transmembrane region" description="Helical" evidence="11">
    <location>
        <begin position="168"/>
        <end position="196"/>
    </location>
</feature>
<evidence type="ECO:0000256" key="10">
    <source>
        <dbReference type="SAM" id="MobiDB-lite"/>
    </source>
</evidence>
<gene>
    <name evidence="12" type="ORF">OFUS_LOCUS23884</name>
</gene>
<comment type="caution">
    <text evidence="12">The sequence shown here is derived from an EMBL/GenBank/DDBJ whole genome shotgun (WGS) entry which is preliminary data.</text>
</comment>
<sequence length="353" mass="39045">MSETLAVKVVQGIAFGVITCVSVFGNSLVIIAVYKNSNFRNAYNFYIVSLAISDLLVSVLVLPPNAIFTLQEKWILGPFLCQLWMMLDVMFCTASILNLCAISIDRLRAVVTPISYTTHKWSVGVIISLSIVWITSLIIGLLPIIIWTDTVVSRLNETEICELPVDPIFATVSSTFSFFVPCILIIICYIVILSALKKRLTEKMSKIGPTGITEDATTNVVDVDKEGVTTVSGKVATNVSLDDSSTQEQNAGGTTKNMKTKDAPKTNNSQIQAVYKREMKTMKTLGIVLAVFIICWMPFFVCNVINSVSGPVNMNLFIVVIWMGYINSMINPIIYSLKNKEYRKAFKSILRCG</sequence>
<dbReference type="PANTHER" id="PTHR24248:SF125">
    <property type="entry name" value="DOPAMINE D2-LIKE RECEPTOR"/>
    <property type="match status" value="1"/>
</dbReference>
<keyword evidence="3 11" id="KW-0812">Transmembrane</keyword>
<evidence type="ECO:0000256" key="2">
    <source>
        <dbReference type="ARBA" id="ARBA00022475"/>
    </source>
</evidence>
<evidence type="ECO:0000256" key="8">
    <source>
        <dbReference type="ARBA" id="ARBA00023170"/>
    </source>
</evidence>
<keyword evidence="2" id="KW-1003">Cell membrane</keyword>
<dbReference type="EMBL" id="CAIIXF020000011">
    <property type="protein sequence ID" value="CAH1799927.1"/>
    <property type="molecule type" value="Genomic_DNA"/>
</dbReference>
<evidence type="ECO:0000256" key="5">
    <source>
        <dbReference type="ARBA" id="ARBA00023040"/>
    </source>
</evidence>
<dbReference type="OrthoDB" id="6358729at2759"/>
<keyword evidence="5" id="KW-0297">G-protein coupled receptor</keyword>
<evidence type="ECO:0000256" key="7">
    <source>
        <dbReference type="ARBA" id="ARBA00023157"/>
    </source>
</evidence>
<dbReference type="SUPFAM" id="SSF81321">
    <property type="entry name" value="Family A G protein-coupled receptor-like"/>
    <property type="match status" value="1"/>
</dbReference>
<dbReference type="AlphaFoldDB" id="A0A8J1TAM9"/>
<dbReference type="SMART" id="SM01381">
    <property type="entry name" value="7TM_GPCR_Srsx"/>
    <property type="match status" value="1"/>
</dbReference>
<evidence type="ECO:0000313" key="12">
    <source>
        <dbReference type="EMBL" id="CAH1799927.1"/>
    </source>
</evidence>
<name>A0A8J1TAM9_OWEFU</name>
<dbReference type="PROSITE" id="PS50262">
    <property type="entry name" value="G_PROTEIN_RECEP_F1_2"/>
    <property type="match status" value="1"/>
</dbReference>
<keyword evidence="7" id="KW-1015">Disulfide bond</keyword>
<dbReference type="CDD" id="cd14967">
    <property type="entry name" value="7tmA_amine_R-like"/>
    <property type="match status" value="1"/>
</dbReference>
<dbReference type="GO" id="GO:0005886">
    <property type="term" value="C:plasma membrane"/>
    <property type="evidence" value="ECO:0007669"/>
    <property type="project" value="UniProtKB-SubCell"/>
</dbReference>
<evidence type="ECO:0000256" key="9">
    <source>
        <dbReference type="ARBA" id="ARBA00023224"/>
    </source>
</evidence>
<dbReference type="Gene3D" id="1.20.1070.10">
    <property type="entry name" value="Rhodopsin 7-helix transmembrane proteins"/>
    <property type="match status" value="1"/>
</dbReference>
<feature type="region of interest" description="Disordered" evidence="10">
    <location>
        <begin position="242"/>
        <end position="264"/>
    </location>
</feature>
<keyword evidence="6 11" id="KW-0472">Membrane</keyword>
<dbReference type="PRINTS" id="PR00237">
    <property type="entry name" value="GPCRRHODOPSN"/>
</dbReference>
<reference evidence="12" key="1">
    <citation type="submission" date="2022-03" db="EMBL/GenBank/DDBJ databases">
        <authorList>
            <person name="Martin C."/>
        </authorList>
    </citation>
    <scope>NUCLEOTIDE SEQUENCE</scope>
</reference>
<organism evidence="12 13">
    <name type="scientific">Owenia fusiformis</name>
    <name type="common">Polychaete worm</name>
    <dbReference type="NCBI Taxonomy" id="6347"/>
    <lineage>
        <taxon>Eukaryota</taxon>
        <taxon>Metazoa</taxon>
        <taxon>Spiralia</taxon>
        <taxon>Lophotrochozoa</taxon>
        <taxon>Annelida</taxon>
        <taxon>Polychaeta</taxon>
        <taxon>Sedentaria</taxon>
        <taxon>Canalipalpata</taxon>
        <taxon>Sabellida</taxon>
        <taxon>Oweniida</taxon>
        <taxon>Oweniidae</taxon>
        <taxon>Owenia</taxon>
    </lineage>
</organism>
<comment type="subcellular location">
    <subcellularLocation>
        <location evidence="1">Cell membrane</location>
        <topology evidence="1">Multi-pass membrane protein</topology>
    </subcellularLocation>
</comment>
<proteinExistence type="predicted"/>
<feature type="compositionally biased region" description="Polar residues" evidence="10">
    <location>
        <begin position="242"/>
        <end position="257"/>
    </location>
</feature>
<feature type="transmembrane region" description="Helical" evidence="11">
    <location>
        <begin position="45"/>
        <end position="63"/>
    </location>
</feature>
<accession>A0A8J1TAM9</accession>
<feature type="transmembrane region" description="Helical" evidence="11">
    <location>
        <begin position="83"/>
        <end position="104"/>
    </location>
</feature>
<dbReference type="Pfam" id="PF00001">
    <property type="entry name" value="7tm_1"/>
    <property type="match status" value="1"/>
</dbReference>
<evidence type="ECO:0000256" key="3">
    <source>
        <dbReference type="ARBA" id="ARBA00022692"/>
    </source>
</evidence>
<evidence type="ECO:0000256" key="11">
    <source>
        <dbReference type="SAM" id="Phobius"/>
    </source>
</evidence>
<evidence type="ECO:0000313" key="13">
    <source>
        <dbReference type="Proteomes" id="UP000749559"/>
    </source>
</evidence>
<feature type="transmembrane region" description="Helical" evidence="11">
    <location>
        <begin position="12"/>
        <end position="33"/>
    </location>
</feature>
<keyword evidence="13" id="KW-1185">Reference proteome</keyword>